<dbReference type="RefSeq" id="WP_015564902.1">
    <property type="nucleotide sequence ID" value="NC_021042.1"/>
</dbReference>
<keyword evidence="2" id="KW-0680">Restriction system</keyword>
<reference evidence="6 7" key="2">
    <citation type="submission" date="2010-03" db="EMBL/GenBank/DDBJ databases">
        <authorList>
            <person name="Pajon A."/>
        </authorList>
    </citation>
    <scope>NUCLEOTIDE SEQUENCE [LARGE SCALE GENOMIC DNA]</scope>
    <source>
        <strain evidence="7">L2-6</strain>
    </source>
</reference>
<dbReference type="CDD" id="cd17245">
    <property type="entry name" value="RMtype1_S_TteMORF1547P-TRD2-CR2_Aco12261I-TRD1-CR1_like"/>
    <property type="match status" value="1"/>
</dbReference>
<dbReference type="PANTHER" id="PTHR30408:SF12">
    <property type="entry name" value="TYPE I RESTRICTION ENZYME MJAVIII SPECIFICITY SUBUNIT"/>
    <property type="match status" value="1"/>
</dbReference>
<dbReference type="InterPro" id="IPR044946">
    <property type="entry name" value="Restrct_endonuc_typeI_TRD_sf"/>
</dbReference>
<feature type="domain" description="Type I restriction modification DNA specificity" evidence="5">
    <location>
        <begin position="3"/>
        <end position="161"/>
    </location>
</feature>
<dbReference type="HOGENOM" id="CLU_021095_10_1_9"/>
<evidence type="ECO:0000313" key="6">
    <source>
        <dbReference type="EMBL" id="CBK99258.1"/>
    </source>
</evidence>
<dbReference type="CDD" id="cd17293">
    <property type="entry name" value="RMtype1_S_Ppo21ORF8840P_TRD1-CR1_like"/>
    <property type="match status" value="1"/>
</dbReference>
<proteinExistence type="inferred from homology"/>
<dbReference type="GO" id="GO:0009035">
    <property type="term" value="F:type I site-specific deoxyribonuclease activity"/>
    <property type="evidence" value="ECO:0007669"/>
    <property type="project" value="UniProtKB-EC"/>
</dbReference>
<protein>
    <submittedName>
        <fullName evidence="6">Restriction endonuclease S subunits</fullName>
        <ecNumber evidence="6">3.1.21.3</ecNumber>
    </submittedName>
</protein>
<dbReference type="eggNOG" id="COG0732">
    <property type="taxonomic scope" value="Bacteria"/>
</dbReference>
<dbReference type="Gene3D" id="3.90.220.20">
    <property type="entry name" value="DNA methylase specificity domains"/>
    <property type="match status" value="2"/>
</dbReference>
<dbReference type="EMBL" id="FP929045">
    <property type="protein sequence ID" value="CBK99258.1"/>
    <property type="molecule type" value="Genomic_DNA"/>
</dbReference>
<dbReference type="BioCyc" id="FPRA718252:G1375-1549-MONOMER"/>
<keyword evidence="6" id="KW-0540">Nuclease</keyword>
<evidence type="ECO:0000256" key="3">
    <source>
        <dbReference type="ARBA" id="ARBA00023125"/>
    </source>
</evidence>
<evidence type="ECO:0000256" key="1">
    <source>
        <dbReference type="ARBA" id="ARBA00010923"/>
    </source>
</evidence>
<dbReference type="InterPro" id="IPR000055">
    <property type="entry name" value="Restrct_endonuc_typeI_TRD"/>
</dbReference>
<feature type="coiled-coil region" evidence="4">
    <location>
        <begin position="342"/>
        <end position="369"/>
    </location>
</feature>
<comment type="similarity">
    <text evidence="1">Belongs to the type-I restriction system S methylase family.</text>
</comment>
<evidence type="ECO:0000256" key="2">
    <source>
        <dbReference type="ARBA" id="ARBA00022747"/>
    </source>
</evidence>
<evidence type="ECO:0000256" key="4">
    <source>
        <dbReference type="SAM" id="Coils"/>
    </source>
</evidence>
<keyword evidence="3" id="KW-0238">DNA-binding</keyword>
<organism evidence="6 7">
    <name type="scientific">Faecalibacterium prausnitzii L2-6</name>
    <dbReference type="NCBI Taxonomy" id="718252"/>
    <lineage>
        <taxon>Bacteria</taxon>
        <taxon>Bacillati</taxon>
        <taxon>Bacillota</taxon>
        <taxon>Clostridia</taxon>
        <taxon>Eubacteriales</taxon>
        <taxon>Oscillospiraceae</taxon>
        <taxon>Faecalibacterium</taxon>
    </lineage>
</organism>
<dbReference type="InterPro" id="IPR052021">
    <property type="entry name" value="Type-I_RS_S_subunit"/>
</dbReference>
<dbReference type="STRING" id="718252.FP2_18310"/>
<dbReference type="PANTHER" id="PTHR30408">
    <property type="entry name" value="TYPE-1 RESTRICTION ENZYME ECOKI SPECIFICITY PROTEIN"/>
    <property type="match status" value="1"/>
</dbReference>
<keyword evidence="7" id="KW-1185">Reference proteome</keyword>
<keyword evidence="6" id="KW-0255">Endonuclease</keyword>
<dbReference type="GO" id="GO:0003677">
    <property type="term" value="F:DNA binding"/>
    <property type="evidence" value="ECO:0007669"/>
    <property type="project" value="UniProtKB-KW"/>
</dbReference>
<dbReference type="KEGG" id="fpr:FP2_18310"/>
<dbReference type="EC" id="3.1.21.3" evidence="6"/>
<sequence length="372" mass="41204">MARLEEICAINMGQSPDSSTYNEDGNGLPFFQGNADFGEIYPAVRMWCSGPTKIAREKDILISVRAPIGALNIANCECCIGRGLAALTVNEDICAQEYLWHVLSGKVDELNSKGTGSTFKAINKKTLSETEIPLPPIDEQRKIAAVLDKVSGLIAKRRQQLDKLDEIVKAKFVEMFGDPVGNPMGWEKIALGKRCDIVTGNTPSRADPENYGNFIEWIKSDNINTPAVLLTEAQEYLSETGFHKCRFVEAGSLLMTCIAGSINCIGNVAVTDRRVAFNQQINAIVPKQDDVLYLYWLMLLSKPAIHSTINMALKGILSKGQLSEMAFPFPPLELQNQFSVFVKKTEKTKANINRSLEKLETLKKALMQEYFG</sequence>
<dbReference type="Pfam" id="PF01420">
    <property type="entry name" value="Methylase_S"/>
    <property type="match status" value="2"/>
</dbReference>
<evidence type="ECO:0000259" key="5">
    <source>
        <dbReference type="Pfam" id="PF01420"/>
    </source>
</evidence>
<name>D4JZ09_9FIRM</name>
<keyword evidence="6" id="KW-0378">Hydrolase</keyword>
<dbReference type="PATRIC" id="fig|718252.3.peg.3207"/>
<dbReference type="REBASE" id="32443">
    <property type="entry name" value="S.FprORF18320P"/>
</dbReference>
<reference evidence="6 7" key="1">
    <citation type="submission" date="2010-03" db="EMBL/GenBank/DDBJ databases">
        <title>The genome sequence of Faecalibacterium prausnitzii L2/6.</title>
        <authorList>
            <consortium name="metaHIT consortium -- http://www.metahit.eu/"/>
            <person name="Pajon A."/>
            <person name="Turner K."/>
            <person name="Parkhill J."/>
            <person name="Duncan S."/>
            <person name="Flint H."/>
        </authorList>
    </citation>
    <scope>NUCLEOTIDE SEQUENCE [LARGE SCALE GENOMIC DNA]</scope>
    <source>
        <strain evidence="7">L2-6</strain>
    </source>
</reference>
<feature type="domain" description="Type I restriction modification DNA specificity" evidence="5">
    <location>
        <begin position="184"/>
        <end position="360"/>
    </location>
</feature>
<evidence type="ECO:0000313" key="7">
    <source>
        <dbReference type="Proteomes" id="UP000008804"/>
    </source>
</evidence>
<gene>
    <name evidence="6" type="ORF">FP2_18310</name>
</gene>
<dbReference type="GO" id="GO:0009307">
    <property type="term" value="P:DNA restriction-modification system"/>
    <property type="evidence" value="ECO:0007669"/>
    <property type="project" value="UniProtKB-KW"/>
</dbReference>
<accession>D4JZ09</accession>
<keyword evidence="4" id="KW-0175">Coiled coil</keyword>
<dbReference type="Proteomes" id="UP000008804">
    <property type="component" value="Chromosome"/>
</dbReference>
<dbReference type="AlphaFoldDB" id="D4JZ09"/>
<dbReference type="SUPFAM" id="SSF116734">
    <property type="entry name" value="DNA methylase specificity domain"/>
    <property type="match status" value="2"/>
</dbReference>